<dbReference type="AlphaFoldDB" id="A0A0C2THT3"/>
<evidence type="ECO:0000313" key="1">
    <source>
        <dbReference type="EMBL" id="KIL66489.1"/>
    </source>
</evidence>
<evidence type="ECO:0000313" key="2">
    <source>
        <dbReference type="Proteomes" id="UP000054549"/>
    </source>
</evidence>
<proteinExistence type="predicted"/>
<keyword evidence="2" id="KW-1185">Reference proteome</keyword>
<organism evidence="1 2">
    <name type="scientific">Amanita muscaria (strain Koide BX008)</name>
    <dbReference type="NCBI Taxonomy" id="946122"/>
    <lineage>
        <taxon>Eukaryota</taxon>
        <taxon>Fungi</taxon>
        <taxon>Dikarya</taxon>
        <taxon>Basidiomycota</taxon>
        <taxon>Agaricomycotina</taxon>
        <taxon>Agaricomycetes</taxon>
        <taxon>Agaricomycetidae</taxon>
        <taxon>Agaricales</taxon>
        <taxon>Pluteineae</taxon>
        <taxon>Amanitaceae</taxon>
        <taxon>Amanita</taxon>
    </lineage>
</organism>
<dbReference type="InParanoid" id="A0A0C2THT3"/>
<sequence>MPPGATTWPRGKARRRRYYCGRALGQDRWGAQSSKRCSRLLALISIVGKALQHNLPHIRKTCLITVIFKFPDVV</sequence>
<gene>
    <name evidence="1" type="ORF">M378DRAFT_160965</name>
</gene>
<name>A0A0C2THT3_AMAMK</name>
<dbReference type="HOGENOM" id="CLU_2687272_0_0_1"/>
<protein>
    <submittedName>
        <fullName evidence="1">Uncharacterized protein</fullName>
    </submittedName>
</protein>
<accession>A0A0C2THT3</accession>
<reference evidence="1 2" key="1">
    <citation type="submission" date="2014-04" db="EMBL/GenBank/DDBJ databases">
        <title>Evolutionary Origins and Diversification of the Mycorrhizal Mutualists.</title>
        <authorList>
            <consortium name="DOE Joint Genome Institute"/>
            <consortium name="Mycorrhizal Genomics Consortium"/>
            <person name="Kohler A."/>
            <person name="Kuo A."/>
            <person name="Nagy L.G."/>
            <person name="Floudas D."/>
            <person name="Copeland A."/>
            <person name="Barry K.W."/>
            <person name="Cichocki N."/>
            <person name="Veneault-Fourrey C."/>
            <person name="LaButti K."/>
            <person name="Lindquist E.A."/>
            <person name="Lipzen A."/>
            <person name="Lundell T."/>
            <person name="Morin E."/>
            <person name="Murat C."/>
            <person name="Riley R."/>
            <person name="Ohm R."/>
            <person name="Sun H."/>
            <person name="Tunlid A."/>
            <person name="Henrissat B."/>
            <person name="Grigoriev I.V."/>
            <person name="Hibbett D.S."/>
            <person name="Martin F."/>
        </authorList>
    </citation>
    <scope>NUCLEOTIDE SEQUENCE [LARGE SCALE GENOMIC DNA]</scope>
    <source>
        <strain evidence="1 2">Koide BX008</strain>
    </source>
</reference>
<dbReference type="EMBL" id="KN818236">
    <property type="protein sequence ID" value="KIL66489.1"/>
    <property type="molecule type" value="Genomic_DNA"/>
</dbReference>
<dbReference type="Proteomes" id="UP000054549">
    <property type="component" value="Unassembled WGS sequence"/>
</dbReference>